<feature type="domain" description="DUF7931" evidence="1">
    <location>
        <begin position="12"/>
        <end position="150"/>
    </location>
</feature>
<dbReference type="EMBL" id="PZKC01000003">
    <property type="protein sequence ID" value="PTD97321.1"/>
    <property type="molecule type" value="Genomic_DNA"/>
</dbReference>
<evidence type="ECO:0000313" key="2">
    <source>
        <dbReference type="EMBL" id="PTD97321.1"/>
    </source>
</evidence>
<reference evidence="2 3" key="2">
    <citation type="submission" date="2018-04" db="EMBL/GenBank/DDBJ databases">
        <title>Thauera lacus sp. nov., isolated from an saline lake in Inner Mongolia, China.</title>
        <authorList>
            <person name="Liang Q.-Y."/>
        </authorList>
    </citation>
    <scope>NUCLEOTIDE SEQUENCE [LARGE SCALE GENOMIC DNA]</scope>
    <source>
        <strain evidence="2 3">D20</strain>
    </source>
</reference>
<dbReference type="AlphaFoldDB" id="A0A2T4IHT4"/>
<sequence>MAAALPFDTYAAWQAAVGEVIASAEHEVLIFDSDLSACGLETAAGVAALGALLQRSSAALAVRVLLGSADHLERHCPRLLRLIGQYTPRIRVRVLPEDGPDAAQHCLALADGQHLAIRFHRDGARGKHVSGDPVGSAALLAQFETMWISAGDGPNGLPLGI</sequence>
<protein>
    <recommendedName>
        <fullName evidence="1">DUF7931 domain-containing protein</fullName>
    </recommendedName>
</protein>
<dbReference type="OrthoDB" id="9179759at2"/>
<evidence type="ECO:0000313" key="3">
    <source>
        <dbReference type="Proteomes" id="UP000241193"/>
    </source>
</evidence>
<accession>A0A2T4IHT4</accession>
<evidence type="ECO:0000259" key="1">
    <source>
        <dbReference type="Pfam" id="PF25559"/>
    </source>
</evidence>
<reference evidence="2 3" key="1">
    <citation type="submission" date="2018-03" db="EMBL/GenBank/DDBJ databases">
        <authorList>
            <person name="Keele B.F."/>
        </authorList>
    </citation>
    <scope>NUCLEOTIDE SEQUENCE [LARGE SCALE GENOMIC DNA]</scope>
    <source>
        <strain evidence="2 3">D20</strain>
    </source>
</reference>
<dbReference type="RefSeq" id="WP_107492521.1">
    <property type="nucleotide sequence ID" value="NZ_PZKC01000003.1"/>
</dbReference>
<proteinExistence type="predicted"/>
<gene>
    <name evidence="2" type="ORF">C8261_04750</name>
</gene>
<comment type="caution">
    <text evidence="2">The sequence shown here is derived from an EMBL/GenBank/DDBJ whole genome shotgun (WGS) entry which is preliminary data.</text>
</comment>
<dbReference type="Pfam" id="PF25559">
    <property type="entry name" value="DUF7931"/>
    <property type="match status" value="1"/>
</dbReference>
<dbReference type="Proteomes" id="UP000241193">
    <property type="component" value="Unassembled WGS sequence"/>
</dbReference>
<name>A0A2T4IHT4_9RHOO</name>
<organism evidence="2 3">
    <name type="scientific">Pseudothauera lacus</name>
    <dbReference type="NCBI Taxonomy" id="2136175"/>
    <lineage>
        <taxon>Bacteria</taxon>
        <taxon>Pseudomonadati</taxon>
        <taxon>Pseudomonadota</taxon>
        <taxon>Betaproteobacteria</taxon>
        <taxon>Rhodocyclales</taxon>
        <taxon>Zoogloeaceae</taxon>
        <taxon>Pseudothauera</taxon>
    </lineage>
</organism>
<keyword evidence="3" id="KW-1185">Reference proteome</keyword>
<dbReference type="InterPro" id="IPR057691">
    <property type="entry name" value="DUF7931"/>
</dbReference>